<evidence type="ECO:0000313" key="3">
    <source>
        <dbReference type="EMBL" id="KAJ1521510.1"/>
    </source>
</evidence>
<dbReference type="EMBL" id="JAPTSV010000013">
    <property type="protein sequence ID" value="KAJ1521510.1"/>
    <property type="molecule type" value="Genomic_DNA"/>
</dbReference>
<evidence type="ECO:0000313" key="4">
    <source>
        <dbReference type="Proteomes" id="UP001075354"/>
    </source>
</evidence>
<proteinExistence type="predicted"/>
<comment type="caution">
    <text evidence="3">The sequence shown here is derived from an EMBL/GenBank/DDBJ whole genome shotgun (WGS) entry which is preliminary data.</text>
</comment>
<accession>A0AAV7X8Y3</accession>
<reference evidence="3" key="1">
    <citation type="submission" date="2022-12" db="EMBL/GenBank/DDBJ databases">
        <title>Chromosome-level genome assembly of the bean flower thrips Megalurothrips usitatus.</title>
        <authorList>
            <person name="Ma L."/>
            <person name="Liu Q."/>
            <person name="Li H."/>
            <person name="Cai W."/>
        </authorList>
    </citation>
    <scope>NUCLEOTIDE SEQUENCE</scope>
    <source>
        <strain evidence="3">Cailab_2022a</strain>
    </source>
</reference>
<keyword evidence="2" id="KW-0732">Signal</keyword>
<dbReference type="Proteomes" id="UP001075354">
    <property type="component" value="Chromosome 13"/>
</dbReference>
<name>A0AAV7X8Y3_9NEOP</name>
<feature type="signal peptide" evidence="2">
    <location>
        <begin position="1"/>
        <end position="19"/>
    </location>
</feature>
<evidence type="ECO:0000256" key="1">
    <source>
        <dbReference type="SAM" id="MobiDB-lite"/>
    </source>
</evidence>
<gene>
    <name evidence="3" type="ORF">ONE63_003175</name>
</gene>
<feature type="region of interest" description="Disordered" evidence="1">
    <location>
        <begin position="117"/>
        <end position="144"/>
    </location>
</feature>
<dbReference type="PROSITE" id="PS51257">
    <property type="entry name" value="PROKAR_LIPOPROTEIN"/>
    <property type="match status" value="1"/>
</dbReference>
<feature type="compositionally biased region" description="Basic residues" evidence="1">
    <location>
        <begin position="120"/>
        <end position="144"/>
    </location>
</feature>
<dbReference type="AlphaFoldDB" id="A0AAV7X8Y3"/>
<protein>
    <submittedName>
        <fullName evidence="3">Uncharacterized protein</fullName>
    </submittedName>
</protein>
<organism evidence="3 4">
    <name type="scientific">Megalurothrips usitatus</name>
    <name type="common">bean blossom thrips</name>
    <dbReference type="NCBI Taxonomy" id="439358"/>
    <lineage>
        <taxon>Eukaryota</taxon>
        <taxon>Metazoa</taxon>
        <taxon>Ecdysozoa</taxon>
        <taxon>Arthropoda</taxon>
        <taxon>Hexapoda</taxon>
        <taxon>Insecta</taxon>
        <taxon>Pterygota</taxon>
        <taxon>Neoptera</taxon>
        <taxon>Paraneoptera</taxon>
        <taxon>Thysanoptera</taxon>
        <taxon>Terebrantia</taxon>
        <taxon>Thripoidea</taxon>
        <taxon>Thripidae</taxon>
        <taxon>Megalurothrips</taxon>
    </lineage>
</organism>
<keyword evidence="4" id="KW-1185">Reference proteome</keyword>
<evidence type="ECO:0000256" key="2">
    <source>
        <dbReference type="SAM" id="SignalP"/>
    </source>
</evidence>
<feature type="chain" id="PRO_5043686897" evidence="2">
    <location>
        <begin position="20"/>
        <end position="144"/>
    </location>
</feature>
<sequence length="144" mass="15276">MKLVLAAVLGLLALGQACAAEEVKVSATTSGLDEEEQAIVQGFLTLIQGVIAAGGDPDKMQDTLNDIKARVERKLNAQGASYLNKLAKTLSSVQISQESLDGIVKSITDIADQDGVSLKSRARRSPAPKKKKWKKKKGKKGCGK</sequence>